<dbReference type="InterPro" id="IPR036955">
    <property type="entry name" value="AP2/ERF_dom_sf"/>
</dbReference>
<dbReference type="Proteomes" id="UP001153555">
    <property type="component" value="Unassembled WGS sequence"/>
</dbReference>
<dbReference type="PROSITE" id="PS51032">
    <property type="entry name" value="AP2_ERF"/>
    <property type="match status" value="1"/>
</dbReference>
<reference evidence="9" key="1">
    <citation type="submission" date="2019-12" db="EMBL/GenBank/DDBJ databases">
        <authorList>
            <person name="Scholes J."/>
        </authorList>
    </citation>
    <scope>NUCLEOTIDE SEQUENCE</scope>
</reference>
<dbReference type="EMBL" id="CACSLK010027773">
    <property type="protein sequence ID" value="CAA0829475.1"/>
    <property type="molecule type" value="Genomic_DNA"/>
</dbReference>
<keyword evidence="6" id="KW-0539">Nucleus</keyword>
<dbReference type="Gene3D" id="3.30.730.10">
    <property type="entry name" value="AP2/ERF domain"/>
    <property type="match status" value="1"/>
</dbReference>
<evidence type="ECO:0000256" key="7">
    <source>
        <dbReference type="SAM" id="MobiDB-lite"/>
    </source>
</evidence>
<evidence type="ECO:0000313" key="10">
    <source>
        <dbReference type="Proteomes" id="UP001153555"/>
    </source>
</evidence>
<name>A0A9N7RIQ1_STRHE</name>
<dbReference type="GO" id="GO:0003677">
    <property type="term" value="F:DNA binding"/>
    <property type="evidence" value="ECO:0007669"/>
    <property type="project" value="UniProtKB-KW"/>
</dbReference>
<keyword evidence="2" id="KW-0611">Plant defense</keyword>
<dbReference type="PRINTS" id="PR00367">
    <property type="entry name" value="ETHRSPELEMNT"/>
</dbReference>
<dbReference type="SUPFAM" id="SSF54171">
    <property type="entry name" value="DNA-binding domain"/>
    <property type="match status" value="1"/>
</dbReference>
<sequence>MCGGAIISDFIPPAGRSSRRLTAELLWGSGCADLSKKKNPGSYRSKSRRSEPVVDLDDDFEADFQDFKEYSDDEGELDVKKPFSFSASKRSSVKALKPLDASQSDYEENEKSSKRKRKNQYRGIRQRPWGKWAAEIRDPRKGVRVWLGTFNTAEEAARAYDAEARRIRGKKAKVNFPGDIQKLVIKESPDSVQPSPNQTANFTNMPNDCYDSFGFIEEKPQMNNNEFGSITEVKPTEGKNVYFSSDQGSNSFDCSDFTWGENCAKTPPEISSVLSAVIEDGPAQFAEDDDVGPVKKSKSTPEEIVSGDGNDDLSEFDSQLKLFQMPYLDGNWDDASIDAFMNGNEMDLWSFGDVPAMLDGAY</sequence>
<dbReference type="SMART" id="SM00380">
    <property type="entry name" value="AP2"/>
    <property type="match status" value="1"/>
</dbReference>
<evidence type="ECO:0000256" key="4">
    <source>
        <dbReference type="ARBA" id="ARBA00023125"/>
    </source>
</evidence>
<keyword evidence="3" id="KW-0805">Transcription regulation</keyword>
<protein>
    <submittedName>
        <fullName evidence="9">Ethylene-responsive transcription factor RAP2-12</fullName>
    </submittedName>
</protein>
<dbReference type="FunFam" id="3.30.730.10:FF:000001">
    <property type="entry name" value="Ethylene-responsive transcription factor 2"/>
    <property type="match status" value="1"/>
</dbReference>
<evidence type="ECO:0000256" key="6">
    <source>
        <dbReference type="ARBA" id="ARBA00023242"/>
    </source>
</evidence>
<comment type="subcellular location">
    <subcellularLocation>
        <location evidence="1">Nucleus</location>
    </subcellularLocation>
</comment>
<evidence type="ECO:0000256" key="1">
    <source>
        <dbReference type="ARBA" id="ARBA00004123"/>
    </source>
</evidence>
<dbReference type="CDD" id="cd00018">
    <property type="entry name" value="AP2"/>
    <property type="match status" value="1"/>
</dbReference>
<dbReference type="InterPro" id="IPR016177">
    <property type="entry name" value="DNA-bd_dom_sf"/>
</dbReference>
<feature type="region of interest" description="Disordered" evidence="7">
    <location>
        <begin position="99"/>
        <end position="124"/>
    </location>
</feature>
<dbReference type="PANTHER" id="PTHR31190">
    <property type="entry name" value="DNA-BINDING DOMAIN"/>
    <property type="match status" value="1"/>
</dbReference>
<feature type="domain" description="AP2/ERF" evidence="8">
    <location>
        <begin position="120"/>
        <end position="177"/>
    </location>
</feature>
<dbReference type="GO" id="GO:0006952">
    <property type="term" value="P:defense response"/>
    <property type="evidence" value="ECO:0007669"/>
    <property type="project" value="UniProtKB-KW"/>
</dbReference>
<evidence type="ECO:0000313" key="9">
    <source>
        <dbReference type="EMBL" id="CAA0829475.1"/>
    </source>
</evidence>
<dbReference type="GO" id="GO:0003700">
    <property type="term" value="F:DNA-binding transcription factor activity"/>
    <property type="evidence" value="ECO:0007669"/>
    <property type="project" value="InterPro"/>
</dbReference>
<evidence type="ECO:0000256" key="5">
    <source>
        <dbReference type="ARBA" id="ARBA00023163"/>
    </source>
</evidence>
<proteinExistence type="predicted"/>
<dbReference type="PANTHER" id="PTHR31190:SF480">
    <property type="entry name" value="ETHYLENE-RESPONSIVE TRANSCRIPTION FACTOR RAP2-12"/>
    <property type="match status" value="1"/>
</dbReference>
<evidence type="ECO:0000256" key="2">
    <source>
        <dbReference type="ARBA" id="ARBA00022821"/>
    </source>
</evidence>
<evidence type="ECO:0000259" key="8">
    <source>
        <dbReference type="PROSITE" id="PS51032"/>
    </source>
</evidence>
<dbReference type="AlphaFoldDB" id="A0A9N7RIQ1"/>
<feature type="region of interest" description="Disordered" evidence="7">
    <location>
        <begin position="32"/>
        <end position="53"/>
    </location>
</feature>
<evidence type="ECO:0000256" key="3">
    <source>
        <dbReference type="ARBA" id="ARBA00023015"/>
    </source>
</evidence>
<dbReference type="InterPro" id="IPR001471">
    <property type="entry name" value="AP2/ERF_dom"/>
</dbReference>
<dbReference type="InterPro" id="IPR044808">
    <property type="entry name" value="ERF_plant"/>
</dbReference>
<comment type="caution">
    <text evidence="9">The sequence shown here is derived from an EMBL/GenBank/DDBJ whole genome shotgun (WGS) entry which is preliminary data.</text>
</comment>
<feature type="region of interest" description="Disordered" evidence="7">
    <location>
        <begin position="285"/>
        <end position="311"/>
    </location>
</feature>
<accession>A0A9N7RIQ1</accession>
<organism evidence="9 10">
    <name type="scientific">Striga hermonthica</name>
    <name type="common">Purple witchweed</name>
    <name type="synonym">Buchnera hermonthica</name>
    <dbReference type="NCBI Taxonomy" id="68872"/>
    <lineage>
        <taxon>Eukaryota</taxon>
        <taxon>Viridiplantae</taxon>
        <taxon>Streptophyta</taxon>
        <taxon>Embryophyta</taxon>
        <taxon>Tracheophyta</taxon>
        <taxon>Spermatophyta</taxon>
        <taxon>Magnoliopsida</taxon>
        <taxon>eudicotyledons</taxon>
        <taxon>Gunneridae</taxon>
        <taxon>Pentapetalae</taxon>
        <taxon>asterids</taxon>
        <taxon>lamiids</taxon>
        <taxon>Lamiales</taxon>
        <taxon>Orobanchaceae</taxon>
        <taxon>Buchnereae</taxon>
        <taxon>Striga</taxon>
    </lineage>
</organism>
<keyword evidence="10" id="KW-1185">Reference proteome</keyword>
<keyword evidence="5" id="KW-0804">Transcription</keyword>
<dbReference type="Pfam" id="PF00847">
    <property type="entry name" value="AP2"/>
    <property type="match status" value="1"/>
</dbReference>
<keyword evidence="4" id="KW-0238">DNA-binding</keyword>
<gene>
    <name evidence="9" type="ORF">SHERM_25047</name>
</gene>
<dbReference type="GO" id="GO:0005634">
    <property type="term" value="C:nucleus"/>
    <property type="evidence" value="ECO:0007669"/>
    <property type="project" value="UniProtKB-SubCell"/>
</dbReference>
<dbReference type="OrthoDB" id="668733at2759"/>
<dbReference type="GO" id="GO:0009873">
    <property type="term" value="P:ethylene-activated signaling pathway"/>
    <property type="evidence" value="ECO:0007669"/>
    <property type="project" value="InterPro"/>
</dbReference>